<evidence type="ECO:0000256" key="1">
    <source>
        <dbReference type="ARBA" id="ARBA00010243"/>
    </source>
</evidence>
<dbReference type="GO" id="GO:0046872">
    <property type="term" value="F:metal ion binding"/>
    <property type="evidence" value="ECO:0007669"/>
    <property type="project" value="UniProtKB-KW"/>
</dbReference>
<proteinExistence type="inferred from homology"/>
<dbReference type="PATRIC" id="fig|471514.4.peg.3825"/>
<dbReference type="InterPro" id="IPR020891">
    <property type="entry name" value="UPF0758_CS"/>
</dbReference>
<feature type="domain" description="MPN" evidence="7">
    <location>
        <begin position="36"/>
        <end position="159"/>
    </location>
</feature>
<reference evidence="8 9" key="1">
    <citation type="submission" date="2015-09" db="EMBL/GenBank/DDBJ databases">
        <title>Draft genome sequence of Alicyclobacillus ferrooxydans DSM 22381.</title>
        <authorList>
            <person name="Hemp J."/>
        </authorList>
    </citation>
    <scope>NUCLEOTIDE SEQUENCE [LARGE SCALE GENOMIC DNA]</scope>
    <source>
        <strain evidence="8 9">TC-34</strain>
    </source>
</reference>
<evidence type="ECO:0000256" key="3">
    <source>
        <dbReference type="ARBA" id="ARBA00022723"/>
    </source>
</evidence>
<comment type="similarity">
    <text evidence="1">Belongs to the UPF0758 family.</text>
</comment>
<evidence type="ECO:0000313" key="8">
    <source>
        <dbReference type="EMBL" id="KPV43052.1"/>
    </source>
</evidence>
<evidence type="ECO:0000256" key="2">
    <source>
        <dbReference type="ARBA" id="ARBA00022670"/>
    </source>
</evidence>
<dbReference type="GO" id="GO:0008237">
    <property type="term" value="F:metallopeptidase activity"/>
    <property type="evidence" value="ECO:0007669"/>
    <property type="project" value="UniProtKB-KW"/>
</dbReference>
<keyword evidence="6" id="KW-0482">Metalloprotease</keyword>
<keyword evidence="5" id="KW-0862">Zinc</keyword>
<dbReference type="InterPro" id="IPR001405">
    <property type="entry name" value="UPF0758"/>
</dbReference>
<name>A0A0P9EVN0_9BACL</name>
<dbReference type="PANTHER" id="PTHR30471:SF3">
    <property type="entry name" value="UPF0758 PROTEIN YEES-RELATED"/>
    <property type="match status" value="1"/>
</dbReference>
<dbReference type="CDD" id="cd08071">
    <property type="entry name" value="MPN_DUF2466"/>
    <property type="match status" value="1"/>
</dbReference>
<dbReference type="AlphaFoldDB" id="A0A0P9EVN0"/>
<dbReference type="InterPro" id="IPR037518">
    <property type="entry name" value="MPN"/>
</dbReference>
<dbReference type="EMBL" id="LJCO01000059">
    <property type="protein sequence ID" value="KPV43052.1"/>
    <property type="molecule type" value="Genomic_DNA"/>
</dbReference>
<keyword evidence="9" id="KW-1185">Reference proteome</keyword>
<protein>
    <submittedName>
        <fullName evidence="8">DNA repair protein RadC</fullName>
    </submittedName>
</protein>
<keyword evidence="3" id="KW-0479">Metal-binding</keyword>
<dbReference type="InterPro" id="IPR025657">
    <property type="entry name" value="RadC_JAB"/>
</dbReference>
<keyword evidence="4" id="KW-0378">Hydrolase</keyword>
<sequence length="159" mass="17379">MVQLGGVWRNEQLAAINVVRIELIKERNFKYSGSRQIRCADDAANILFEYIGNTDREEFVVMVLSTKHYVNALNTVSIGSLDASLVHPREVFKPAILANASDIIVGHNHPSGDPTASPEDTAVTRRLVEAGRTLGIDVLDHIIVGDSGRFTSLKAQGLL</sequence>
<gene>
    <name evidence="8" type="ORF">AN477_14565</name>
</gene>
<evidence type="ECO:0000256" key="6">
    <source>
        <dbReference type="ARBA" id="ARBA00023049"/>
    </source>
</evidence>
<dbReference type="PANTHER" id="PTHR30471">
    <property type="entry name" value="DNA REPAIR PROTEIN RADC"/>
    <property type="match status" value="1"/>
</dbReference>
<dbReference type="STRING" id="471514.AN477_14565"/>
<dbReference type="PROSITE" id="PS01302">
    <property type="entry name" value="UPF0758"/>
    <property type="match status" value="1"/>
</dbReference>
<comment type="caution">
    <text evidence="8">The sequence shown here is derived from an EMBL/GenBank/DDBJ whole genome shotgun (WGS) entry which is preliminary data.</text>
</comment>
<dbReference type="Pfam" id="PF04002">
    <property type="entry name" value="RadC"/>
    <property type="match status" value="1"/>
</dbReference>
<evidence type="ECO:0000256" key="5">
    <source>
        <dbReference type="ARBA" id="ARBA00022833"/>
    </source>
</evidence>
<evidence type="ECO:0000259" key="7">
    <source>
        <dbReference type="PROSITE" id="PS50249"/>
    </source>
</evidence>
<dbReference type="GO" id="GO:0006508">
    <property type="term" value="P:proteolysis"/>
    <property type="evidence" value="ECO:0007669"/>
    <property type="project" value="UniProtKB-KW"/>
</dbReference>
<accession>A0A0P9EVN0</accession>
<dbReference type="Gene3D" id="3.40.140.10">
    <property type="entry name" value="Cytidine Deaminase, domain 2"/>
    <property type="match status" value="1"/>
</dbReference>
<evidence type="ECO:0000313" key="9">
    <source>
        <dbReference type="Proteomes" id="UP000050482"/>
    </source>
</evidence>
<organism evidence="8 9">
    <name type="scientific">Alicyclobacillus ferrooxydans</name>
    <dbReference type="NCBI Taxonomy" id="471514"/>
    <lineage>
        <taxon>Bacteria</taxon>
        <taxon>Bacillati</taxon>
        <taxon>Bacillota</taxon>
        <taxon>Bacilli</taxon>
        <taxon>Bacillales</taxon>
        <taxon>Alicyclobacillaceae</taxon>
        <taxon>Alicyclobacillus</taxon>
    </lineage>
</organism>
<evidence type="ECO:0000256" key="4">
    <source>
        <dbReference type="ARBA" id="ARBA00022801"/>
    </source>
</evidence>
<dbReference type="Proteomes" id="UP000050482">
    <property type="component" value="Unassembled WGS sequence"/>
</dbReference>
<keyword evidence="2" id="KW-0645">Protease</keyword>
<dbReference type="PROSITE" id="PS50249">
    <property type="entry name" value="MPN"/>
    <property type="match status" value="1"/>
</dbReference>